<protein>
    <submittedName>
        <fullName evidence="1">Uncharacterized protein</fullName>
    </submittedName>
</protein>
<evidence type="ECO:0000313" key="1">
    <source>
        <dbReference type="EMBL" id="SVE61722.1"/>
    </source>
</evidence>
<gene>
    <name evidence="1" type="ORF">METZ01_LOCUS514576</name>
</gene>
<organism evidence="1">
    <name type="scientific">marine metagenome</name>
    <dbReference type="NCBI Taxonomy" id="408172"/>
    <lineage>
        <taxon>unclassified sequences</taxon>
        <taxon>metagenomes</taxon>
        <taxon>ecological metagenomes</taxon>
    </lineage>
</organism>
<feature type="non-terminal residue" evidence="1">
    <location>
        <position position="1"/>
    </location>
</feature>
<sequence length="71" mass="8502">NILKYFNSNTLPFIARYKNEIIGYIIGVPLEYFSQESWSHFDTNINKKNTIYTYAFFMKKSIEKKVDSLKH</sequence>
<dbReference type="AlphaFoldDB" id="A0A383EXQ2"/>
<proteinExistence type="predicted"/>
<name>A0A383EXQ2_9ZZZZ</name>
<dbReference type="EMBL" id="UINC01229844">
    <property type="protein sequence ID" value="SVE61722.1"/>
    <property type="molecule type" value="Genomic_DNA"/>
</dbReference>
<reference evidence="1" key="1">
    <citation type="submission" date="2018-05" db="EMBL/GenBank/DDBJ databases">
        <authorList>
            <person name="Lanie J.A."/>
            <person name="Ng W.-L."/>
            <person name="Kazmierczak K.M."/>
            <person name="Andrzejewski T.M."/>
            <person name="Davidsen T.M."/>
            <person name="Wayne K.J."/>
            <person name="Tettelin H."/>
            <person name="Glass J.I."/>
            <person name="Rusch D."/>
            <person name="Podicherti R."/>
            <person name="Tsui H.-C.T."/>
            <person name="Winkler M.E."/>
        </authorList>
    </citation>
    <scope>NUCLEOTIDE SEQUENCE</scope>
</reference>
<accession>A0A383EXQ2</accession>